<dbReference type="InterPro" id="IPR051794">
    <property type="entry name" value="PG_Endopeptidase_C40"/>
</dbReference>
<keyword evidence="2" id="KW-0645">Protease</keyword>
<keyword evidence="4" id="KW-0788">Thiol protease</keyword>
<dbReference type="EMBL" id="SULI01000002">
    <property type="protein sequence ID" value="TKZ22026.1"/>
    <property type="molecule type" value="Genomic_DNA"/>
</dbReference>
<comment type="caution">
    <text evidence="6">The sequence shown here is derived from an EMBL/GenBank/DDBJ whole genome shotgun (WGS) entry which is preliminary data.</text>
</comment>
<evidence type="ECO:0000256" key="1">
    <source>
        <dbReference type="ARBA" id="ARBA00007074"/>
    </source>
</evidence>
<evidence type="ECO:0000259" key="5">
    <source>
        <dbReference type="PROSITE" id="PS51935"/>
    </source>
</evidence>
<dbReference type="InterPro" id="IPR000064">
    <property type="entry name" value="NLP_P60_dom"/>
</dbReference>
<dbReference type="Pfam" id="PF18348">
    <property type="entry name" value="SH3_16"/>
    <property type="match status" value="1"/>
</dbReference>
<dbReference type="GO" id="GO:0006508">
    <property type="term" value="P:proteolysis"/>
    <property type="evidence" value="ECO:0007669"/>
    <property type="project" value="UniProtKB-KW"/>
</dbReference>
<evidence type="ECO:0000313" key="7">
    <source>
        <dbReference type="Proteomes" id="UP000306575"/>
    </source>
</evidence>
<accession>A0A4U7N9H8</accession>
<organism evidence="6 7">
    <name type="scientific">Shimia litoralis</name>
    <dbReference type="NCBI Taxonomy" id="420403"/>
    <lineage>
        <taxon>Bacteria</taxon>
        <taxon>Pseudomonadati</taxon>
        <taxon>Pseudomonadota</taxon>
        <taxon>Alphaproteobacteria</taxon>
        <taxon>Rhodobacterales</taxon>
        <taxon>Roseobacteraceae</taxon>
    </lineage>
</organism>
<dbReference type="InterPro" id="IPR038765">
    <property type="entry name" value="Papain-like_cys_pep_sf"/>
</dbReference>
<dbReference type="GO" id="GO:0008234">
    <property type="term" value="F:cysteine-type peptidase activity"/>
    <property type="evidence" value="ECO:0007669"/>
    <property type="project" value="UniProtKB-KW"/>
</dbReference>
<dbReference type="AlphaFoldDB" id="A0A4U7N9H8"/>
<reference evidence="6 7" key="1">
    <citation type="submission" date="2019-04" db="EMBL/GenBank/DDBJ databases">
        <title>Genome sequence of Pelagicola litoralis CL-ES2.</title>
        <authorList>
            <person name="Cao J."/>
        </authorList>
    </citation>
    <scope>NUCLEOTIDE SEQUENCE [LARGE SCALE GENOMIC DNA]</scope>
    <source>
        <strain evidence="6 7">CL-ES2</strain>
    </source>
</reference>
<evidence type="ECO:0000313" key="6">
    <source>
        <dbReference type="EMBL" id="TKZ22026.1"/>
    </source>
</evidence>
<feature type="domain" description="NlpC/P60" evidence="5">
    <location>
        <begin position="167"/>
        <end position="292"/>
    </location>
</feature>
<dbReference type="Gene3D" id="3.90.1720.10">
    <property type="entry name" value="endopeptidase domain like (from Nostoc punctiforme)"/>
    <property type="match status" value="1"/>
</dbReference>
<dbReference type="PANTHER" id="PTHR47359:SF3">
    <property type="entry name" value="NLP_P60 DOMAIN-CONTAINING PROTEIN-RELATED"/>
    <property type="match status" value="1"/>
</dbReference>
<dbReference type="SUPFAM" id="SSF54001">
    <property type="entry name" value="Cysteine proteinases"/>
    <property type="match status" value="1"/>
</dbReference>
<dbReference type="OrthoDB" id="9813368at2"/>
<keyword evidence="7" id="KW-1185">Reference proteome</keyword>
<keyword evidence="3" id="KW-0378">Hydrolase</keyword>
<protein>
    <submittedName>
        <fullName evidence="6">NlpC/P60 family protein</fullName>
    </submittedName>
</protein>
<name>A0A4U7N9H8_9RHOB</name>
<sequence length="300" mass="33022">MMDRRLFPSNGRVAHTALAGKTDAAHFCEGDIWHVNVPVTALMSSDVSETQHRDRELVLHEGFRVLERGRKWAFGFTERDGYVGYVDIHALGILPDAPTHIVSTRQSYLTDAPVLKNSTQMTPVSFGSRFTVVALHEQDRWAQVILTSASEHTSRFGYVPAAHLRNISETEPDIASVAERFLGTPYHWGGNSGLGIDCSGLVQAACHACALACPGDSDMQMSELGSLLPTQTPYERNDVLFWKGHVAIVLDAKTLVHANAHHMAVAREPIDAAIDRIALQGDGPVTAHRRLPQLKEPRHE</sequence>
<comment type="similarity">
    <text evidence="1">Belongs to the peptidase C40 family.</text>
</comment>
<dbReference type="Proteomes" id="UP000306575">
    <property type="component" value="Unassembled WGS sequence"/>
</dbReference>
<evidence type="ECO:0000256" key="4">
    <source>
        <dbReference type="ARBA" id="ARBA00022807"/>
    </source>
</evidence>
<gene>
    <name evidence="6" type="ORF">FAP39_02175</name>
</gene>
<dbReference type="PANTHER" id="PTHR47359">
    <property type="entry name" value="PEPTIDOGLYCAN DL-ENDOPEPTIDASE CWLO"/>
    <property type="match status" value="1"/>
</dbReference>
<dbReference type="InterPro" id="IPR041382">
    <property type="entry name" value="SH3_16"/>
</dbReference>
<dbReference type="Pfam" id="PF00877">
    <property type="entry name" value="NLPC_P60"/>
    <property type="match status" value="1"/>
</dbReference>
<evidence type="ECO:0000256" key="2">
    <source>
        <dbReference type="ARBA" id="ARBA00022670"/>
    </source>
</evidence>
<proteinExistence type="inferred from homology"/>
<dbReference type="PROSITE" id="PS51935">
    <property type="entry name" value="NLPC_P60"/>
    <property type="match status" value="1"/>
</dbReference>
<evidence type="ECO:0000256" key="3">
    <source>
        <dbReference type="ARBA" id="ARBA00022801"/>
    </source>
</evidence>